<dbReference type="AlphaFoldDB" id="A0A150RE89"/>
<dbReference type="Proteomes" id="UP000075635">
    <property type="component" value="Unassembled WGS sequence"/>
</dbReference>
<protein>
    <submittedName>
        <fullName evidence="1">Uncharacterized protein</fullName>
    </submittedName>
</protein>
<reference evidence="1 2" key="1">
    <citation type="submission" date="2014-02" db="EMBL/GenBank/DDBJ databases">
        <title>The small core and large imbalanced accessory genome model reveals a collaborative survival strategy of Sorangium cellulosum strains in nature.</title>
        <authorList>
            <person name="Han K."/>
            <person name="Peng R."/>
            <person name="Blom J."/>
            <person name="Li Y.-Z."/>
        </authorList>
    </citation>
    <scope>NUCLEOTIDE SEQUENCE [LARGE SCALE GENOMIC DNA]</scope>
    <source>
        <strain evidence="1 2">So0011-07</strain>
    </source>
</reference>
<sequence length="283" mass="31544">MTSLSSLRPRRSIVIALELLGLDELEQSGERARAVIAGVVQHLGEPEKANHQEWRLVLTGRRALRIAPIKPAGTVLFWELLDILHLQAQLVPFGVLLRGAITLGDVSANASVSVGRSLTASRAEAVVGPGITEAERLRDTVAEVPRVLVDARLIREAEQNADLRLPHHTVLQELGYVRELLQRDSDGLWFVDYLKAFESEVDEPSVYVDVLAEHAELVKRGIASCTELDHQARRWTWLWRYHNRVIEACFRHGRIGAAERAALRVPAHPPLLYTFAPSAKAPE</sequence>
<organism evidence="1 2">
    <name type="scientific">Sorangium cellulosum</name>
    <name type="common">Polyangium cellulosum</name>
    <dbReference type="NCBI Taxonomy" id="56"/>
    <lineage>
        <taxon>Bacteria</taxon>
        <taxon>Pseudomonadati</taxon>
        <taxon>Myxococcota</taxon>
        <taxon>Polyangia</taxon>
        <taxon>Polyangiales</taxon>
        <taxon>Polyangiaceae</taxon>
        <taxon>Sorangium</taxon>
    </lineage>
</organism>
<dbReference type="EMBL" id="JEMB01002805">
    <property type="protein sequence ID" value="KYF78276.1"/>
    <property type="molecule type" value="Genomic_DNA"/>
</dbReference>
<proteinExistence type="predicted"/>
<comment type="caution">
    <text evidence="1">The sequence shown here is derived from an EMBL/GenBank/DDBJ whole genome shotgun (WGS) entry which is preliminary data.</text>
</comment>
<evidence type="ECO:0000313" key="2">
    <source>
        <dbReference type="Proteomes" id="UP000075635"/>
    </source>
</evidence>
<accession>A0A150RE89</accession>
<evidence type="ECO:0000313" key="1">
    <source>
        <dbReference type="EMBL" id="KYF78276.1"/>
    </source>
</evidence>
<gene>
    <name evidence="1" type="ORF">BE17_13150</name>
</gene>
<name>A0A150RE89_SORCE</name>